<dbReference type="PANTHER" id="PTHR45695">
    <property type="entry name" value="LEUCOKININ RECEPTOR-RELATED"/>
    <property type="match status" value="1"/>
</dbReference>
<feature type="transmembrane region" description="Helical" evidence="10">
    <location>
        <begin position="300"/>
        <end position="320"/>
    </location>
</feature>
<comment type="subcellular location">
    <subcellularLocation>
        <location evidence="1">Membrane</location>
        <topology evidence="1">Multi-pass membrane protein</topology>
    </subcellularLocation>
</comment>
<evidence type="ECO:0000259" key="11">
    <source>
        <dbReference type="PROSITE" id="PS50262"/>
    </source>
</evidence>
<dbReference type="GO" id="GO:0004983">
    <property type="term" value="F:neuropeptide Y receptor activity"/>
    <property type="evidence" value="ECO:0007669"/>
    <property type="project" value="InterPro"/>
</dbReference>
<dbReference type="PRINTS" id="PR00237">
    <property type="entry name" value="GPCRRHODOPSN"/>
</dbReference>
<sequence>MDNDSLHIMVGNMTIDNISFTLSNNDILPSPLSLEIRTAFKVVYSLIILLAVVGNVTVIVVVSTARTKLTVTDMYILSLAVADLLISLLNMPFQLNFFITNEWKMGLFLCKFSNYIQGVVITASILTLTVIALDRYFLICRQQLSRKVHTKKVACVAILSLWILSLLIVCPQVRAERLDIVLKLDYSTHTPEGIAQLCREHFERPEVVTIAVYVLVYVTPLIIMMLSYGAIAHRLWIQHPIGDMLENPRNHERSVKQKKKIIQMLMLLVLAFAVLWLPFFTAQLVEEYVEMEETFRTRQAVLQLIGYTNCCVNPIIYAFLNSHFQREFRSLCARRRLPHIIRPLPRSINRTNTLATQEQEICVISNRVP</sequence>
<feature type="transmembrane region" description="Helical" evidence="10">
    <location>
        <begin position="210"/>
        <end position="231"/>
    </location>
</feature>
<evidence type="ECO:0000313" key="13">
    <source>
        <dbReference type="Proteomes" id="UP001347796"/>
    </source>
</evidence>
<feature type="domain" description="G-protein coupled receptors family 1 profile" evidence="11">
    <location>
        <begin position="54"/>
        <end position="317"/>
    </location>
</feature>
<keyword evidence="5 9" id="KW-0297">G-protein coupled receptor</keyword>
<protein>
    <recommendedName>
        <fullName evidence="11">G-protein coupled receptors family 1 profile domain-containing protein</fullName>
    </recommendedName>
</protein>
<keyword evidence="8 9" id="KW-0807">Transducer</keyword>
<keyword evidence="7 9" id="KW-0675">Receptor</keyword>
<dbReference type="Proteomes" id="UP001347796">
    <property type="component" value="Unassembled WGS sequence"/>
</dbReference>
<accession>A0AAN8J6S6</accession>
<evidence type="ECO:0000256" key="2">
    <source>
        <dbReference type="ARBA" id="ARBA00010663"/>
    </source>
</evidence>
<evidence type="ECO:0000256" key="6">
    <source>
        <dbReference type="ARBA" id="ARBA00023136"/>
    </source>
</evidence>
<dbReference type="InterPro" id="IPR000276">
    <property type="entry name" value="GPCR_Rhodpsn"/>
</dbReference>
<keyword evidence="3 9" id="KW-0812">Transmembrane</keyword>
<evidence type="ECO:0000256" key="9">
    <source>
        <dbReference type="RuleBase" id="RU000688"/>
    </source>
</evidence>
<dbReference type="Gene3D" id="1.20.1070.10">
    <property type="entry name" value="Rhodopsin 7-helix transmembrane proteins"/>
    <property type="match status" value="1"/>
</dbReference>
<dbReference type="InterPro" id="IPR017452">
    <property type="entry name" value="GPCR_Rhodpsn_7TM"/>
</dbReference>
<dbReference type="PROSITE" id="PS50262">
    <property type="entry name" value="G_PROTEIN_RECEP_F1_2"/>
    <property type="match status" value="1"/>
</dbReference>
<dbReference type="GO" id="GO:0005886">
    <property type="term" value="C:plasma membrane"/>
    <property type="evidence" value="ECO:0007669"/>
    <property type="project" value="TreeGrafter"/>
</dbReference>
<keyword evidence="4 10" id="KW-1133">Transmembrane helix</keyword>
<comment type="caution">
    <text evidence="12">The sequence shown here is derived from an EMBL/GenBank/DDBJ whole genome shotgun (WGS) entry which is preliminary data.</text>
</comment>
<evidence type="ECO:0000256" key="4">
    <source>
        <dbReference type="ARBA" id="ARBA00022989"/>
    </source>
</evidence>
<keyword evidence="6 10" id="KW-0472">Membrane</keyword>
<feature type="transmembrane region" description="Helical" evidence="10">
    <location>
        <begin position="42"/>
        <end position="62"/>
    </location>
</feature>
<evidence type="ECO:0000256" key="8">
    <source>
        <dbReference type="ARBA" id="ARBA00023224"/>
    </source>
</evidence>
<dbReference type="Pfam" id="PF00001">
    <property type="entry name" value="7tm_1"/>
    <property type="match status" value="1"/>
</dbReference>
<dbReference type="AlphaFoldDB" id="A0AAN8J6S6"/>
<evidence type="ECO:0000256" key="1">
    <source>
        <dbReference type="ARBA" id="ARBA00004141"/>
    </source>
</evidence>
<gene>
    <name evidence="12" type="ORF">SNE40_019615</name>
</gene>
<dbReference type="PROSITE" id="PS00237">
    <property type="entry name" value="G_PROTEIN_RECEP_F1_1"/>
    <property type="match status" value="1"/>
</dbReference>
<dbReference type="SUPFAM" id="SSF81321">
    <property type="entry name" value="Family A G protein-coupled receptor-like"/>
    <property type="match status" value="1"/>
</dbReference>
<organism evidence="12 13">
    <name type="scientific">Patella caerulea</name>
    <name type="common">Rayed Mediterranean limpet</name>
    <dbReference type="NCBI Taxonomy" id="87958"/>
    <lineage>
        <taxon>Eukaryota</taxon>
        <taxon>Metazoa</taxon>
        <taxon>Spiralia</taxon>
        <taxon>Lophotrochozoa</taxon>
        <taxon>Mollusca</taxon>
        <taxon>Gastropoda</taxon>
        <taxon>Patellogastropoda</taxon>
        <taxon>Patelloidea</taxon>
        <taxon>Patellidae</taxon>
        <taxon>Patella</taxon>
    </lineage>
</organism>
<dbReference type="PRINTS" id="PR01012">
    <property type="entry name" value="NRPEPTIDEYR"/>
</dbReference>
<feature type="transmembrane region" description="Helical" evidence="10">
    <location>
        <begin position="153"/>
        <end position="174"/>
    </location>
</feature>
<dbReference type="PANTHER" id="PTHR45695:SF28">
    <property type="entry name" value="G-PROTEIN COUPLED RECEPTORS FAMILY 1 PROFILE DOMAIN-CONTAINING PROTEIN"/>
    <property type="match status" value="1"/>
</dbReference>
<evidence type="ECO:0000256" key="10">
    <source>
        <dbReference type="SAM" id="Phobius"/>
    </source>
</evidence>
<evidence type="ECO:0000256" key="3">
    <source>
        <dbReference type="ARBA" id="ARBA00022692"/>
    </source>
</evidence>
<proteinExistence type="inferred from homology"/>
<name>A0AAN8J6S6_PATCE</name>
<feature type="transmembrane region" description="Helical" evidence="10">
    <location>
        <begin position="261"/>
        <end position="280"/>
    </location>
</feature>
<evidence type="ECO:0000256" key="5">
    <source>
        <dbReference type="ARBA" id="ARBA00023040"/>
    </source>
</evidence>
<feature type="transmembrane region" description="Helical" evidence="10">
    <location>
        <begin position="115"/>
        <end position="133"/>
    </location>
</feature>
<reference evidence="12 13" key="1">
    <citation type="submission" date="2024-01" db="EMBL/GenBank/DDBJ databases">
        <title>The genome of the rayed Mediterranean limpet Patella caerulea (Linnaeus, 1758).</title>
        <authorList>
            <person name="Anh-Thu Weber A."/>
            <person name="Halstead-Nussloch G."/>
        </authorList>
    </citation>
    <scope>NUCLEOTIDE SEQUENCE [LARGE SCALE GENOMIC DNA]</scope>
    <source>
        <strain evidence="12">AATW-2023a</strain>
        <tissue evidence="12">Whole specimen</tissue>
    </source>
</reference>
<evidence type="ECO:0000313" key="12">
    <source>
        <dbReference type="EMBL" id="KAK6171422.1"/>
    </source>
</evidence>
<comment type="similarity">
    <text evidence="2 9">Belongs to the G-protein coupled receptor 1 family.</text>
</comment>
<keyword evidence="13" id="KW-1185">Reference proteome</keyword>
<evidence type="ECO:0000256" key="7">
    <source>
        <dbReference type="ARBA" id="ARBA00023170"/>
    </source>
</evidence>
<dbReference type="EMBL" id="JAZGQO010000014">
    <property type="protein sequence ID" value="KAK6171422.1"/>
    <property type="molecule type" value="Genomic_DNA"/>
</dbReference>
<feature type="transmembrane region" description="Helical" evidence="10">
    <location>
        <begin position="74"/>
        <end position="95"/>
    </location>
</feature>
<dbReference type="InterPro" id="IPR000611">
    <property type="entry name" value="NPY_rcpt"/>
</dbReference>